<proteinExistence type="inferred from homology"/>
<dbReference type="FunFam" id="1.20.120.980:FF:000005">
    <property type="entry name" value="Clan SC, family S28, unassigned serine peptidase"/>
    <property type="match status" value="2"/>
</dbReference>
<organism evidence="8">
    <name type="scientific">Oryza punctata</name>
    <name type="common">Red rice</name>
    <dbReference type="NCBI Taxonomy" id="4537"/>
    <lineage>
        <taxon>Eukaryota</taxon>
        <taxon>Viridiplantae</taxon>
        <taxon>Streptophyta</taxon>
        <taxon>Embryophyta</taxon>
        <taxon>Tracheophyta</taxon>
        <taxon>Spermatophyta</taxon>
        <taxon>Magnoliopsida</taxon>
        <taxon>Liliopsida</taxon>
        <taxon>Poales</taxon>
        <taxon>Poaceae</taxon>
        <taxon>BOP clade</taxon>
        <taxon>Oryzoideae</taxon>
        <taxon>Oryzeae</taxon>
        <taxon>Oryzinae</taxon>
        <taxon>Oryza</taxon>
    </lineage>
</organism>
<dbReference type="Proteomes" id="UP000026962">
    <property type="component" value="Chromosome 10"/>
</dbReference>
<evidence type="ECO:0000256" key="6">
    <source>
        <dbReference type="SAM" id="MobiDB-lite"/>
    </source>
</evidence>
<dbReference type="FunFam" id="3.40.50.1820:FF:000190">
    <property type="entry name" value="Prolyl carboxypeptidase like protein"/>
    <property type="match status" value="2"/>
</dbReference>
<keyword evidence="4" id="KW-0378">Hydrolase</keyword>
<dbReference type="GO" id="GO:0006508">
    <property type="term" value="P:proteolysis"/>
    <property type="evidence" value="ECO:0007669"/>
    <property type="project" value="UniProtKB-KW"/>
</dbReference>
<keyword evidence="2" id="KW-0645">Protease</keyword>
<dbReference type="EnsemblPlants" id="OPUNC10G13960.1">
    <property type="protein sequence ID" value="OPUNC10G13960.1"/>
    <property type="gene ID" value="OPUNC10G13960"/>
</dbReference>
<keyword evidence="9" id="KW-1185">Reference proteome</keyword>
<dbReference type="AlphaFoldDB" id="A0A0E0M9M1"/>
<feature type="region of interest" description="Disordered" evidence="6">
    <location>
        <begin position="1017"/>
        <end position="1038"/>
    </location>
</feature>
<feature type="chain" id="PRO_5002367291" description="Serine carboxypeptidase S28 family protein" evidence="7">
    <location>
        <begin position="25"/>
        <end position="1089"/>
    </location>
</feature>
<dbReference type="FunFam" id="3.40.50.1820:FF:000158">
    <property type="entry name" value="Thymus-specific serine protease"/>
    <property type="match status" value="1"/>
</dbReference>
<evidence type="ECO:0000256" key="1">
    <source>
        <dbReference type="ARBA" id="ARBA00011079"/>
    </source>
</evidence>
<accession>A0A0E0M9M1</accession>
<evidence type="ECO:0008006" key="10">
    <source>
        <dbReference type="Google" id="ProtNLM"/>
    </source>
</evidence>
<dbReference type="GO" id="GO:0070008">
    <property type="term" value="F:serine-type exopeptidase activity"/>
    <property type="evidence" value="ECO:0007669"/>
    <property type="project" value="InterPro"/>
</dbReference>
<feature type="region of interest" description="Disordered" evidence="6">
    <location>
        <begin position="519"/>
        <end position="569"/>
    </location>
</feature>
<dbReference type="Gene3D" id="1.20.120.980">
    <property type="entry name" value="Serine carboxypeptidase S28, SKS domain"/>
    <property type="match status" value="1"/>
</dbReference>
<dbReference type="SUPFAM" id="SSF53474">
    <property type="entry name" value="alpha/beta-Hydrolases"/>
    <property type="match status" value="2"/>
</dbReference>
<dbReference type="Pfam" id="PF05577">
    <property type="entry name" value="Peptidase_S28"/>
    <property type="match status" value="2"/>
</dbReference>
<dbReference type="InterPro" id="IPR029058">
    <property type="entry name" value="AB_hydrolase_fold"/>
</dbReference>
<feature type="signal peptide" evidence="7">
    <location>
        <begin position="1"/>
        <end position="24"/>
    </location>
</feature>
<dbReference type="InterPro" id="IPR008758">
    <property type="entry name" value="Peptidase_S28"/>
</dbReference>
<dbReference type="PANTHER" id="PTHR11010">
    <property type="entry name" value="PROTEASE S28 PRO-X CARBOXYPEPTIDASE-RELATED"/>
    <property type="match status" value="1"/>
</dbReference>
<keyword evidence="5" id="KW-0325">Glycoprotein</keyword>
<evidence type="ECO:0000256" key="2">
    <source>
        <dbReference type="ARBA" id="ARBA00022670"/>
    </source>
</evidence>
<dbReference type="eggNOG" id="KOG2182">
    <property type="taxonomic scope" value="Eukaryota"/>
</dbReference>
<dbReference type="GO" id="GO:0008239">
    <property type="term" value="F:dipeptidyl-peptidase activity"/>
    <property type="evidence" value="ECO:0007669"/>
    <property type="project" value="TreeGrafter"/>
</dbReference>
<dbReference type="Gene3D" id="3.40.50.1820">
    <property type="entry name" value="alpha/beta hydrolase"/>
    <property type="match status" value="2"/>
</dbReference>
<name>A0A0E0M9M1_ORYPU</name>
<protein>
    <recommendedName>
        <fullName evidence="10">Serine carboxypeptidase S28 family protein</fullName>
    </recommendedName>
</protein>
<dbReference type="Gramene" id="OPUNC10G13960.1">
    <property type="protein sequence ID" value="OPUNC10G13960.1"/>
    <property type="gene ID" value="OPUNC10G13960"/>
</dbReference>
<comment type="similarity">
    <text evidence="1">Belongs to the peptidase S28 family.</text>
</comment>
<feature type="compositionally biased region" description="Basic and acidic residues" evidence="6">
    <location>
        <begin position="560"/>
        <end position="569"/>
    </location>
</feature>
<evidence type="ECO:0000256" key="4">
    <source>
        <dbReference type="ARBA" id="ARBA00022801"/>
    </source>
</evidence>
<reference evidence="8" key="2">
    <citation type="submission" date="2018-05" db="EMBL/GenBank/DDBJ databases">
        <title>OpunRS2 (Oryza punctata Reference Sequence Version 2).</title>
        <authorList>
            <person name="Zhang J."/>
            <person name="Kudrna D."/>
            <person name="Lee S."/>
            <person name="Talag J."/>
            <person name="Welchert J."/>
            <person name="Wing R.A."/>
        </authorList>
    </citation>
    <scope>NUCLEOTIDE SEQUENCE [LARGE SCALE GENOMIC DNA]</scope>
</reference>
<dbReference type="InterPro" id="IPR042269">
    <property type="entry name" value="Ser_carbopepase_S28_SKS"/>
</dbReference>
<sequence>MESRAGVAVAVVAMLLLLAPGAEPIGLWLPPPTGGGRLGGAAAPGRYLTQEERWMDQTLDHFNPTDHRQFKQRYYEFLDYYRAPKGPIFLYICGESSCNGIPNSYLAVMAKKFGAAVVSPEHRYYGKSSPFESLTTENLRFLSSKQALFDLAVFRQYYQETLNAKYNRSGADSSWFVFGGSYAGALSAWFRLKFPHLTCGSLASSGVVLSVYNYTDFDKQIGESAGPECKAALQETTKLVDGQLQSGRNAVKQLFGASTLKNDGDFLFLLADAAAIAFQYGNPDALCSPIVEAKKNGTDLVETFARYVKDYYIGTFGASVASYDQEYLKNTTPPPAESAYRLWWYQVCSEVAYFQVAPKNDSVRSAKIDTRYHLDLCRNVFGEGVYPDVFMTNLYYGGTRIAGSKIVFANGSQDPWRHASKQKSSKELPSYLIECSNCGHCSDLSGCPQAPSHIEGDSSNCSSPEAVNKVRKQIVDHIDLWLSECQEQGGTGVLLLPPHHRSPVSILIHSIRPRLQPRIPVSSPAACTDPHPASRGGAQRPPTSAASSLAGEHPSVPTPHQERKSSTEKTSETYLHLFFISASIPNKSSYPCGLPNHCLRSLKPRLGSSDPRAPCLLRWIHDGAAVAAARATESMGSRPRVAFLHHLLAVVAVAVLLLARGAEPLASGGGVAGRHLTTEEQWMDQRLDHFSPTRPRAHVAGGVQDHRQFKQRYYEFADYHAAGGGGPVFLRICGESSCNGIPNDYLAVLAKKFGAAVVTPEHRYYGKSSPFKSLTTENLRFLSSKQALFDLAAFRQHYQETLNARYNRSSGFDNPWFVFGVSYSGALSAWFRLKFPHLTCGSLASSGVVLAVYNFTDFDKQVGESAGPECKAALQEVTRLVDEQLRLDSRSVKALFGAEKLKNDGDFLFFLADAAAIGFQYGIPDAVCSPLITAKKSGTSLVETYAQYVQDFFIRRWGTPVSSYDQEYLKKTTPDDTNFGGSKFAVRLPIFKWHPKTIAFALQRSIQASKIVFTNGSQDPWRHASKQKSSKYSDPSNCSSPAAVSTVRKQIASHISLWLSQCQEPTRIDKCNTVKAVAAVARVNHGSTL</sequence>
<evidence type="ECO:0000313" key="9">
    <source>
        <dbReference type="Proteomes" id="UP000026962"/>
    </source>
</evidence>
<dbReference type="GO" id="GO:0005773">
    <property type="term" value="C:vacuole"/>
    <property type="evidence" value="ECO:0007669"/>
    <property type="project" value="TreeGrafter"/>
</dbReference>
<dbReference type="PANTHER" id="PTHR11010:SF11">
    <property type="entry name" value="THYMUS-SPECIFIC SERINE PROTEASE"/>
    <property type="match status" value="1"/>
</dbReference>
<dbReference type="OMA" id="PSVVWYL"/>
<evidence type="ECO:0000256" key="7">
    <source>
        <dbReference type="SAM" id="SignalP"/>
    </source>
</evidence>
<reference evidence="8" key="1">
    <citation type="submission" date="2015-04" db="UniProtKB">
        <authorList>
            <consortium name="EnsemblPlants"/>
        </authorList>
    </citation>
    <scope>IDENTIFICATION</scope>
</reference>
<evidence type="ECO:0000256" key="3">
    <source>
        <dbReference type="ARBA" id="ARBA00022729"/>
    </source>
</evidence>
<evidence type="ECO:0000313" key="8">
    <source>
        <dbReference type="EnsemblPlants" id="OPUNC10G13960.1"/>
    </source>
</evidence>
<dbReference type="HOGENOM" id="CLU_326082_0_0_1"/>
<evidence type="ECO:0000256" key="5">
    <source>
        <dbReference type="ARBA" id="ARBA00023180"/>
    </source>
</evidence>
<keyword evidence="3 7" id="KW-0732">Signal</keyword>